<dbReference type="Pfam" id="PF13305">
    <property type="entry name" value="TetR_C_33"/>
    <property type="match status" value="1"/>
</dbReference>
<evidence type="ECO:0000259" key="3">
    <source>
        <dbReference type="Pfam" id="PF13305"/>
    </source>
</evidence>
<name>A0A0W7XCC2_9ACTN</name>
<reference evidence="4 5" key="1">
    <citation type="submission" date="2015-12" db="EMBL/GenBank/DDBJ databases">
        <title>Draft genome sequence of Streptomyces silvensis ATCC 53525, a producer of novel hormone antagonists.</title>
        <authorList>
            <person name="Johnston C.W."/>
            <person name="Li Y."/>
            <person name="Magarvey N.A."/>
        </authorList>
    </citation>
    <scope>NUCLEOTIDE SEQUENCE [LARGE SCALE GENOMIC DNA]</scope>
    <source>
        <strain evidence="4 5">ATCC 53525</strain>
    </source>
</reference>
<dbReference type="SUPFAM" id="SSF46689">
    <property type="entry name" value="Homeodomain-like"/>
    <property type="match status" value="1"/>
</dbReference>
<dbReference type="EMBL" id="LOCL01000003">
    <property type="protein sequence ID" value="KUF20471.1"/>
    <property type="molecule type" value="Genomic_DNA"/>
</dbReference>
<keyword evidence="1" id="KW-0805">Transcription regulation</keyword>
<keyword evidence="2" id="KW-0804">Transcription</keyword>
<dbReference type="OrthoDB" id="3210322at2"/>
<sequence>MLGRLKPAAMARLTERHRANLDPAAVAAEAGVDTQEAGKYFPDEDALLSALVLGSYRALADSTEAAAEAALAAGADPLRRWVAVWQGIREWAVAHPEEYVLLWGRPVPGYSAPPETMEAVARIVLAMVAVLRDAEKAGELTGDRPGEAPLTDGMSQNVDALAAGLLEGLPRSVMARMFVVWTQLHGMVGFEVNSHIMDIAPDPTAVFEYGAAAMGEYIGLRRPADG</sequence>
<proteinExistence type="predicted"/>
<protein>
    <submittedName>
        <fullName evidence="4">Transcriptional regulator</fullName>
    </submittedName>
</protein>
<evidence type="ECO:0000313" key="4">
    <source>
        <dbReference type="EMBL" id="KUF20471.1"/>
    </source>
</evidence>
<keyword evidence="5" id="KW-1185">Reference proteome</keyword>
<organism evidence="4 5">
    <name type="scientific">Streptomyces silvensis</name>
    <dbReference type="NCBI Taxonomy" id="1765722"/>
    <lineage>
        <taxon>Bacteria</taxon>
        <taxon>Bacillati</taxon>
        <taxon>Actinomycetota</taxon>
        <taxon>Actinomycetes</taxon>
        <taxon>Kitasatosporales</taxon>
        <taxon>Streptomycetaceae</taxon>
        <taxon>Streptomyces</taxon>
    </lineage>
</organism>
<dbReference type="InterPro" id="IPR036271">
    <property type="entry name" value="Tet_transcr_reg_TetR-rel_C_sf"/>
</dbReference>
<dbReference type="InterPro" id="IPR025996">
    <property type="entry name" value="MT1864/Rv1816-like_C"/>
</dbReference>
<dbReference type="AlphaFoldDB" id="A0A0W7XCC2"/>
<evidence type="ECO:0000313" key="5">
    <source>
        <dbReference type="Proteomes" id="UP000054804"/>
    </source>
</evidence>
<dbReference type="InterPro" id="IPR009057">
    <property type="entry name" value="Homeodomain-like_sf"/>
</dbReference>
<comment type="caution">
    <text evidence="4">The sequence shown here is derived from an EMBL/GenBank/DDBJ whole genome shotgun (WGS) entry which is preliminary data.</text>
</comment>
<dbReference type="Gene3D" id="1.10.357.10">
    <property type="entry name" value="Tetracycline Repressor, domain 2"/>
    <property type="match status" value="1"/>
</dbReference>
<evidence type="ECO:0000256" key="1">
    <source>
        <dbReference type="ARBA" id="ARBA00023015"/>
    </source>
</evidence>
<dbReference type="Proteomes" id="UP000054804">
    <property type="component" value="Unassembled WGS sequence"/>
</dbReference>
<feature type="domain" description="HTH-type transcriptional regulator MT1864/Rv1816-like C-terminal" evidence="3">
    <location>
        <begin position="81"/>
        <end position="213"/>
    </location>
</feature>
<accession>A0A0W7XCC2</accession>
<gene>
    <name evidence="4" type="ORF">AT728_40490</name>
</gene>
<evidence type="ECO:0000256" key="2">
    <source>
        <dbReference type="ARBA" id="ARBA00023163"/>
    </source>
</evidence>
<dbReference type="SUPFAM" id="SSF48498">
    <property type="entry name" value="Tetracyclin repressor-like, C-terminal domain"/>
    <property type="match status" value="1"/>
</dbReference>